<dbReference type="Proteomes" id="UP000036987">
    <property type="component" value="Unassembled WGS sequence"/>
</dbReference>
<dbReference type="EMBL" id="LFYR01001913">
    <property type="protein sequence ID" value="KMZ58631.1"/>
    <property type="molecule type" value="Genomic_DNA"/>
</dbReference>
<sequence length="500" mass="54557">MNGKASVSKELNARHKKILDGLLKLSENKECADCKSKGPRWASVNLGIFICMQCSGIHRSLGVHISKVRSATLDTWLPEQISFIQSMGNEKSNIYWEAELPPNYDRVGIENFIRAKYEEKRWVTRDRKQRSPLRLQEERTQVDEKQKNVEVKQKPVEVKEKPFSRIGQASTNRAAGQRNPPLKKTIRSPPRAIVSQASSDKKEESLLTPISDPLQPISTPVDAPPPKVDYATDLFSMLSVNEHSDNVLESSSTDDNSWAGFQSAEATNSTEKATEKKTVENQSQLASGIEDLFKDHPLPASSGPNNSQKDVKTDIMSLFEKSNIVSPFAAHQQQMAFLAQQQQALLMASSKSGGALQNMTGKIQNTGSIDVQSSGGKIATDNFNFLASAIPEIRPSLAVNNEQNKPIQVGNNNQVYSPVNYNYFSTSSSVYATGPTVLVNGISASGGGDFSLSPTVSVNATSSNGLVQSSSPTPPSYIAPSKSGSDYDFSSLTQGFFTKQ</sequence>
<feature type="region of interest" description="Disordered" evidence="6">
    <location>
        <begin position="126"/>
        <end position="225"/>
    </location>
</feature>
<evidence type="ECO:0000256" key="1">
    <source>
        <dbReference type="ARBA" id="ARBA00022468"/>
    </source>
</evidence>
<keyword evidence="9" id="KW-1185">Reference proteome</keyword>
<accession>A0A0K9NPG7</accession>
<dbReference type="GO" id="GO:0008270">
    <property type="term" value="F:zinc ion binding"/>
    <property type="evidence" value="ECO:0007669"/>
    <property type="project" value="UniProtKB-KW"/>
</dbReference>
<dbReference type="PANTHER" id="PTHR46419">
    <property type="entry name" value="ADP-RIBOSYLATION FACTOR GTPASE-ACTIVATING PROTEIN AGD5"/>
    <property type="match status" value="1"/>
</dbReference>
<name>A0A0K9NPG7_ZOSMR</name>
<dbReference type="PRINTS" id="PR00405">
    <property type="entry name" value="REVINTRACTNG"/>
</dbReference>
<protein>
    <submittedName>
        <fullName evidence="8">Putative ADP-ribosylation factor GTPase-activating protein AGD5</fullName>
    </submittedName>
</protein>
<proteinExistence type="predicted"/>
<dbReference type="GO" id="GO:0005096">
    <property type="term" value="F:GTPase activator activity"/>
    <property type="evidence" value="ECO:0007669"/>
    <property type="project" value="UniProtKB-KW"/>
</dbReference>
<evidence type="ECO:0000256" key="4">
    <source>
        <dbReference type="ARBA" id="ARBA00022833"/>
    </source>
</evidence>
<dbReference type="SUPFAM" id="SSF57863">
    <property type="entry name" value="ArfGap/RecO-like zinc finger"/>
    <property type="match status" value="1"/>
</dbReference>
<keyword evidence="1" id="KW-0343">GTPase activation</keyword>
<organism evidence="8 9">
    <name type="scientific">Zostera marina</name>
    <name type="common">Eelgrass</name>
    <dbReference type="NCBI Taxonomy" id="29655"/>
    <lineage>
        <taxon>Eukaryota</taxon>
        <taxon>Viridiplantae</taxon>
        <taxon>Streptophyta</taxon>
        <taxon>Embryophyta</taxon>
        <taxon>Tracheophyta</taxon>
        <taxon>Spermatophyta</taxon>
        <taxon>Magnoliopsida</taxon>
        <taxon>Liliopsida</taxon>
        <taxon>Zosteraceae</taxon>
        <taxon>Zostera</taxon>
    </lineage>
</organism>
<evidence type="ECO:0000256" key="2">
    <source>
        <dbReference type="ARBA" id="ARBA00022723"/>
    </source>
</evidence>
<dbReference type="InterPro" id="IPR037278">
    <property type="entry name" value="ARFGAP/RecO"/>
</dbReference>
<evidence type="ECO:0000259" key="7">
    <source>
        <dbReference type="PROSITE" id="PS50115"/>
    </source>
</evidence>
<dbReference type="FunFam" id="1.10.220.150:FF:000009">
    <property type="entry name" value="stromal membrane-associated protein 1 isoform X1"/>
    <property type="match status" value="1"/>
</dbReference>
<dbReference type="CDD" id="cd08204">
    <property type="entry name" value="ArfGap"/>
    <property type="match status" value="1"/>
</dbReference>
<feature type="compositionally biased region" description="Basic and acidic residues" evidence="6">
    <location>
        <begin position="135"/>
        <end position="163"/>
    </location>
</feature>
<dbReference type="Pfam" id="PF01412">
    <property type="entry name" value="ArfGap"/>
    <property type="match status" value="1"/>
</dbReference>
<dbReference type="Gene3D" id="1.10.220.150">
    <property type="entry name" value="Arf GTPase activating protein"/>
    <property type="match status" value="1"/>
</dbReference>
<evidence type="ECO:0000313" key="9">
    <source>
        <dbReference type="Proteomes" id="UP000036987"/>
    </source>
</evidence>
<keyword evidence="2" id="KW-0479">Metal-binding</keyword>
<evidence type="ECO:0000313" key="8">
    <source>
        <dbReference type="EMBL" id="KMZ58631.1"/>
    </source>
</evidence>
<feature type="region of interest" description="Disordered" evidence="6">
    <location>
        <begin position="463"/>
        <end position="489"/>
    </location>
</feature>
<dbReference type="PANTHER" id="PTHR46419:SF2">
    <property type="entry name" value="ADP-RIBOSYLATION FACTOR GTPASE-ACTIVATING PROTEIN AGD5"/>
    <property type="match status" value="1"/>
</dbReference>
<dbReference type="InterPro" id="IPR038508">
    <property type="entry name" value="ArfGAP_dom_sf"/>
</dbReference>
<reference evidence="9" key="1">
    <citation type="journal article" date="2016" name="Nature">
        <title>The genome of the seagrass Zostera marina reveals angiosperm adaptation to the sea.</title>
        <authorList>
            <person name="Olsen J.L."/>
            <person name="Rouze P."/>
            <person name="Verhelst B."/>
            <person name="Lin Y.-C."/>
            <person name="Bayer T."/>
            <person name="Collen J."/>
            <person name="Dattolo E."/>
            <person name="De Paoli E."/>
            <person name="Dittami S."/>
            <person name="Maumus F."/>
            <person name="Michel G."/>
            <person name="Kersting A."/>
            <person name="Lauritano C."/>
            <person name="Lohaus R."/>
            <person name="Toepel M."/>
            <person name="Tonon T."/>
            <person name="Vanneste K."/>
            <person name="Amirebrahimi M."/>
            <person name="Brakel J."/>
            <person name="Bostroem C."/>
            <person name="Chovatia M."/>
            <person name="Grimwood J."/>
            <person name="Jenkins J.W."/>
            <person name="Jueterbock A."/>
            <person name="Mraz A."/>
            <person name="Stam W.T."/>
            <person name="Tice H."/>
            <person name="Bornberg-Bauer E."/>
            <person name="Green P.J."/>
            <person name="Pearson G.A."/>
            <person name="Procaccini G."/>
            <person name="Duarte C.M."/>
            <person name="Schmutz J."/>
            <person name="Reusch T.B.H."/>
            <person name="Van de Peer Y."/>
        </authorList>
    </citation>
    <scope>NUCLEOTIDE SEQUENCE [LARGE SCALE GENOMIC DNA]</scope>
    <source>
        <strain evidence="9">cv. Finnish</strain>
    </source>
</reference>
<evidence type="ECO:0000256" key="3">
    <source>
        <dbReference type="ARBA" id="ARBA00022771"/>
    </source>
</evidence>
<comment type="caution">
    <text evidence="8">The sequence shown here is derived from an EMBL/GenBank/DDBJ whole genome shotgun (WGS) entry which is preliminary data.</text>
</comment>
<keyword evidence="4" id="KW-0862">Zinc</keyword>
<dbReference type="SMART" id="SM00105">
    <property type="entry name" value="ArfGap"/>
    <property type="match status" value="1"/>
</dbReference>
<dbReference type="PROSITE" id="PS50115">
    <property type="entry name" value="ARFGAP"/>
    <property type="match status" value="1"/>
</dbReference>
<evidence type="ECO:0000256" key="6">
    <source>
        <dbReference type="SAM" id="MobiDB-lite"/>
    </source>
</evidence>
<dbReference type="OrthoDB" id="10266696at2759"/>
<dbReference type="InterPro" id="IPR001164">
    <property type="entry name" value="ArfGAP_dom"/>
</dbReference>
<dbReference type="AlphaFoldDB" id="A0A0K9NPG7"/>
<dbReference type="OMA" id="RSSFEQH"/>
<feature type="compositionally biased region" description="Polar residues" evidence="6">
    <location>
        <begin position="247"/>
        <end position="271"/>
    </location>
</feature>
<keyword evidence="3 5" id="KW-0863">Zinc-finger</keyword>
<evidence type="ECO:0000256" key="5">
    <source>
        <dbReference type="PROSITE-ProRule" id="PRU00288"/>
    </source>
</evidence>
<feature type="region of interest" description="Disordered" evidence="6">
    <location>
        <begin position="246"/>
        <end position="282"/>
    </location>
</feature>
<dbReference type="InterPro" id="IPR044520">
    <property type="entry name" value="ARF_GAP_AGD5/15"/>
</dbReference>
<feature type="domain" description="Arf-GAP" evidence="7">
    <location>
        <begin position="16"/>
        <end position="130"/>
    </location>
</feature>
<gene>
    <name evidence="8" type="ORF">ZOSMA_75G00640</name>
</gene>
<dbReference type="STRING" id="29655.A0A0K9NPG7"/>